<evidence type="ECO:0000313" key="2">
    <source>
        <dbReference type="Proteomes" id="UP000249799"/>
    </source>
</evidence>
<keyword evidence="2" id="KW-1185">Reference proteome</keyword>
<accession>A0A2Z4FH40</accession>
<sequence length="193" mass="21146">MKYPGLILLTVAISLVACKPRDVAPTAEEHAAILKDAPELFVPEAGERGPGLVGIGNIYLGQEKDAALAELAKICPKTMEYRAGDAGENAWFRGCVLRKSKDGILSVRVGFWPRIGDRVSTLDIKRDDITLEQARERFRALVPEVTGEYPHPGVIEMRAEKYQMLADIDEGVDGPTHVAVGYSKPFARTLESQ</sequence>
<dbReference type="KEGG" id="bsed:DN745_02340"/>
<dbReference type="PROSITE" id="PS51257">
    <property type="entry name" value="PROKAR_LIPOPROTEIN"/>
    <property type="match status" value="1"/>
</dbReference>
<gene>
    <name evidence="1" type="ORF">DN745_02340</name>
</gene>
<dbReference type="EMBL" id="CP030032">
    <property type="protein sequence ID" value="AWV88239.1"/>
    <property type="molecule type" value="Genomic_DNA"/>
</dbReference>
<dbReference type="OrthoDB" id="5506648at2"/>
<organism evidence="1 2">
    <name type="scientific">Bradymonas sediminis</name>
    <dbReference type="NCBI Taxonomy" id="1548548"/>
    <lineage>
        <taxon>Bacteria</taxon>
        <taxon>Deltaproteobacteria</taxon>
        <taxon>Bradymonadales</taxon>
        <taxon>Bradymonadaceae</taxon>
        <taxon>Bradymonas</taxon>
    </lineage>
</organism>
<protein>
    <submittedName>
        <fullName evidence="1">Uncharacterized protein</fullName>
    </submittedName>
</protein>
<evidence type="ECO:0000313" key="1">
    <source>
        <dbReference type="EMBL" id="AWV88239.1"/>
    </source>
</evidence>
<reference evidence="1 2" key="1">
    <citation type="submission" date="2018-06" db="EMBL/GenBank/DDBJ databases">
        <title>Lujinxingia sediminis gen. nov. sp. nov., a new facultative anaerobic member of the class Deltaproteobacteria, and proposal of Lujinxingaceae fam. nov.</title>
        <authorList>
            <person name="Guo L.-Y."/>
            <person name="Li C.-M."/>
            <person name="Wang S."/>
            <person name="Du Z.-J."/>
        </authorList>
    </citation>
    <scope>NUCLEOTIDE SEQUENCE [LARGE SCALE GENOMIC DNA]</scope>
    <source>
        <strain evidence="1 2">FA350</strain>
    </source>
</reference>
<proteinExistence type="predicted"/>
<name>A0A2Z4FH40_9DELT</name>
<dbReference type="AlphaFoldDB" id="A0A2Z4FH40"/>
<dbReference type="Proteomes" id="UP000249799">
    <property type="component" value="Chromosome"/>
</dbReference>